<accession>A0A382PYW9</accession>
<evidence type="ECO:0000313" key="7">
    <source>
        <dbReference type="EMBL" id="SVC77990.1"/>
    </source>
</evidence>
<dbReference type="InterPro" id="IPR004433">
    <property type="entry name" value="MenaQ_synth_MenD"/>
</dbReference>
<dbReference type="Pfam" id="PF02776">
    <property type="entry name" value="TPP_enzyme_N"/>
    <property type="match status" value="1"/>
</dbReference>
<keyword evidence="5" id="KW-0464">Manganese</keyword>
<evidence type="ECO:0000256" key="2">
    <source>
        <dbReference type="ARBA" id="ARBA00022723"/>
    </source>
</evidence>
<dbReference type="InterPro" id="IPR029061">
    <property type="entry name" value="THDP-binding"/>
</dbReference>
<dbReference type="GO" id="GO:0030976">
    <property type="term" value="F:thiamine pyrophosphate binding"/>
    <property type="evidence" value="ECO:0007669"/>
    <property type="project" value="InterPro"/>
</dbReference>
<evidence type="ECO:0000256" key="5">
    <source>
        <dbReference type="ARBA" id="ARBA00023211"/>
    </source>
</evidence>
<keyword evidence="4" id="KW-0786">Thiamine pyrophosphate</keyword>
<reference evidence="7" key="1">
    <citation type="submission" date="2018-05" db="EMBL/GenBank/DDBJ databases">
        <authorList>
            <person name="Lanie J.A."/>
            <person name="Ng W.-L."/>
            <person name="Kazmierczak K.M."/>
            <person name="Andrzejewski T.M."/>
            <person name="Davidsen T.M."/>
            <person name="Wayne K.J."/>
            <person name="Tettelin H."/>
            <person name="Glass J.I."/>
            <person name="Rusch D."/>
            <person name="Podicherti R."/>
            <person name="Tsui H.-C.T."/>
            <person name="Winkler M.E."/>
        </authorList>
    </citation>
    <scope>NUCLEOTIDE SEQUENCE</scope>
</reference>
<dbReference type="GO" id="GO:0046872">
    <property type="term" value="F:metal ion binding"/>
    <property type="evidence" value="ECO:0007669"/>
    <property type="project" value="UniProtKB-KW"/>
</dbReference>
<sequence length="258" mass="27865">MHDLSLTTVWSRAFVDELARLGVGNVALAPGSRSTPLVMACARDDRFQIWTHLDERSAGFFALGIGKDTGTPCVVITTSGTAAANLFPAVIEAYQSGVPLLVLTADRPPLLRGTDANQTIDQSKLYGSYVKSHFEVGEPKWRDLERLRTIACRAYLGTQSPNSGPVHVNLAFEKPLEPQETEASIGQEPEGLLGHNGRPKGRPFVSVVPTEVSIPLTEMVEIQELIERSTRGLIVAGGGLKTEDLGEQINDLSQTTGF</sequence>
<keyword evidence="2" id="KW-0479">Metal-binding</keyword>
<evidence type="ECO:0000256" key="3">
    <source>
        <dbReference type="ARBA" id="ARBA00022842"/>
    </source>
</evidence>
<dbReference type="NCBIfam" id="TIGR00173">
    <property type="entry name" value="menD"/>
    <property type="match status" value="1"/>
</dbReference>
<dbReference type="PANTHER" id="PTHR42916:SF1">
    <property type="entry name" value="PROTEIN PHYLLO, CHLOROPLASTIC"/>
    <property type="match status" value="1"/>
</dbReference>
<feature type="non-terminal residue" evidence="7">
    <location>
        <position position="258"/>
    </location>
</feature>
<organism evidence="7">
    <name type="scientific">marine metagenome</name>
    <dbReference type="NCBI Taxonomy" id="408172"/>
    <lineage>
        <taxon>unclassified sequences</taxon>
        <taxon>metagenomes</taxon>
        <taxon>ecological metagenomes</taxon>
    </lineage>
</organism>
<dbReference type="AlphaFoldDB" id="A0A382PYW9"/>
<proteinExistence type="predicted"/>
<dbReference type="Gene3D" id="3.40.50.970">
    <property type="match status" value="1"/>
</dbReference>
<dbReference type="InterPro" id="IPR012001">
    <property type="entry name" value="Thiamin_PyroP_enz_TPP-bd_dom"/>
</dbReference>
<feature type="domain" description="Thiamine pyrophosphate enzyme N-terminal TPP-binding" evidence="6">
    <location>
        <begin position="12"/>
        <end position="124"/>
    </location>
</feature>
<dbReference type="SUPFAM" id="SSF52518">
    <property type="entry name" value="Thiamin diphosphate-binding fold (THDP-binding)"/>
    <property type="match status" value="1"/>
</dbReference>
<evidence type="ECO:0000256" key="1">
    <source>
        <dbReference type="ARBA" id="ARBA00022679"/>
    </source>
</evidence>
<dbReference type="CDD" id="cd07037">
    <property type="entry name" value="TPP_PYR_MenD"/>
    <property type="match status" value="1"/>
</dbReference>
<name>A0A382PYW9_9ZZZZ</name>
<dbReference type="GO" id="GO:0070204">
    <property type="term" value="F:2-succinyl-5-enolpyruvyl-6-hydroxy-3-cyclohexene-1-carboxylic-acid synthase activity"/>
    <property type="evidence" value="ECO:0007669"/>
    <property type="project" value="InterPro"/>
</dbReference>
<dbReference type="EMBL" id="UINC01110467">
    <property type="protein sequence ID" value="SVC77990.1"/>
    <property type="molecule type" value="Genomic_DNA"/>
</dbReference>
<evidence type="ECO:0000256" key="4">
    <source>
        <dbReference type="ARBA" id="ARBA00023052"/>
    </source>
</evidence>
<dbReference type="PANTHER" id="PTHR42916">
    <property type="entry name" value="2-SUCCINYL-5-ENOLPYRUVYL-6-HYDROXY-3-CYCLOHEXENE-1-CARBOXYLATE SYNTHASE"/>
    <property type="match status" value="1"/>
</dbReference>
<evidence type="ECO:0000259" key="6">
    <source>
        <dbReference type="Pfam" id="PF02776"/>
    </source>
</evidence>
<gene>
    <name evidence="7" type="ORF">METZ01_LOCUS330844</name>
</gene>
<dbReference type="GO" id="GO:0009234">
    <property type="term" value="P:menaquinone biosynthetic process"/>
    <property type="evidence" value="ECO:0007669"/>
    <property type="project" value="InterPro"/>
</dbReference>
<protein>
    <recommendedName>
        <fullName evidence="6">Thiamine pyrophosphate enzyme N-terminal TPP-binding domain-containing protein</fullName>
    </recommendedName>
</protein>
<keyword evidence="3" id="KW-0460">Magnesium</keyword>
<keyword evidence="1" id="KW-0808">Transferase</keyword>